<proteinExistence type="inferred from homology"/>
<feature type="compositionally biased region" description="Low complexity" evidence="5">
    <location>
        <begin position="560"/>
        <end position="576"/>
    </location>
</feature>
<comment type="caution">
    <text evidence="7">The sequence shown here is derived from an EMBL/GenBank/DDBJ whole genome shotgun (WGS) entry which is preliminary data.</text>
</comment>
<keyword evidence="2" id="KW-0489">Methyltransferase</keyword>
<dbReference type="AlphaFoldDB" id="A0A179B454"/>
<dbReference type="OrthoDB" id="129465at2"/>
<evidence type="ECO:0000256" key="5">
    <source>
        <dbReference type="SAM" id="MobiDB-lite"/>
    </source>
</evidence>
<protein>
    <recommendedName>
        <fullName evidence="6">Methyltransferase domain-containing protein</fullName>
    </recommendedName>
</protein>
<feature type="region of interest" description="Disordered" evidence="5">
    <location>
        <begin position="547"/>
        <end position="592"/>
    </location>
</feature>
<organism evidence="7 8">
    <name type="scientific">Peptidiphaga gingivicola</name>
    <dbReference type="NCBI Taxonomy" id="2741497"/>
    <lineage>
        <taxon>Bacteria</taxon>
        <taxon>Bacillati</taxon>
        <taxon>Actinomycetota</taxon>
        <taxon>Actinomycetes</taxon>
        <taxon>Actinomycetales</taxon>
        <taxon>Actinomycetaceae</taxon>
        <taxon>Peptidiphaga</taxon>
    </lineage>
</organism>
<dbReference type="InterPro" id="IPR052190">
    <property type="entry name" value="Euk-Arch_PrmC-MTase"/>
</dbReference>
<keyword evidence="3" id="KW-0808">Transferase</keyword>
<dbReference type="GO" id="GO:0008757">
    <property type="term" value="F:S-adenosylmethionine-dependent methyltransferase activity"/>
    <property type="evidence" value="ECO:0007669"/>
    <property type="project" value="TreeGrafter"/>
</dbReference>
<evidence type="ECO:0000256" key="3">
    <source>
        <dbReference type="ARBA" id="ARBA00022679"/>
    </source>
</evidence>
<dbReference type="SUPFAM" id="SSF53335">
    <property type="entry name" value="S-adenosyl-L-methionine-dependent methyltransferases"/>
    <property type="match status" value="1"/>
</dbReference>
<feature type="region of interest" description="Disordered" evidence="5">
    <location>
        <begin position="437"/>
        <end position="464"/>
    </location>
</feature>
<sequence>MDADAVGAPAFDGAAVPFEGADAAPLDVAATLRKDLRAYTLAAVEQLLGPEALAAVRREQRVPALARARAIAEGGRPAGTGVVGFEGRKAADIAGSEGLKAADMAGSEGRKAVCTAEFEGRNAVNADDVRLANLTRLFMLGDRLGEGEIAAALPATWARGRVGAVVKDGRALFQIVPAPIPGHLQIFRSAADSRSAPESSFVQEPVSPPSLHRAAAVDARRRDDVLIASDWGELAGAIPGPDHVMPVGGATRTLAALAAYGADERVLDVGTGCGYHAILAALCGARVTATDVSARALGYARFNAALAGAEIDFRHGSLLEPVRGPRSDLADAVDSLDSLDSLSAACERYDVVVSNPPFVITPEAVRADGVRTYRDGGREGDSLLAELVGELRDVLAPGGRAWMLGNWEIKASYAVLDRSLGSASELLSDAAPDQSLGSASDLSCDAAPDQSLGSASGRLSDAAPDRPFDAVPDWARGPAAWIPDGLDAWVIQREVLTPPDYAEMWLRDGGQTPRDRGYEEAYAAWLEDFARRGVVGVGMGYISVRAPEGDAGDSNAGDSNAGDWDAAGSNAAGSNARDWETAGSNAGDSAKRRPWRRFEELSGPSPIDLHGYVEGVWAHRDLLRAGDSALLAARLACRGVEHRLHAPGQPEPFMLKLAQAAGFAAEVQVTSAVAGVVGACDGELTLGALCDAVAQLLGEPAEDVRTEVLPAVRELVGLGILVSGEPSTVA</sequence>
<evidence type="ECO:0000256" key="2">
    <source>
        <dbReference type="ARBA" id="ARBA00022603"/>
    </source>
</evidence>
<dbReference type="PANTHER" id="PTHR45875:SF1">
    <property type="entry name" value="METHYLTRANSFERASE N6AMT1"/>
    <property type="match status" value="1"/>
</dbReference>
<feature type="domain" description="Methyltransferase" evidence="6">
    <location>
        <begin position="266"/>
        <end position="320"/>
    </location>
</feature>
<dbReference type="InterPro" id="IPR002052">
    <property type="entry name" value="DNA_methylase_N6_adenine_CS"/>
</dbReference>
<evidence type="ECO:0000313" key="8">
    <source>
        <dbReference type="Proteomes" id="UP000078368"/>
    </source>
</evidence>
<dbReference type="EMBL" id="LVZK01000001">
    <property type="protein sequence ID" value="OAP86230.1"/>
    <property type="molecule type" value="Genomic_DNA"/>
</dbReference>
<evidence type="ECO:0000313" key="7">
    <source>
        <dbReference type="EMBL" id="OAP86230.1"/>
    </source>
</evidence>
<dbReference type="Proteomes" id="UP000078368">
    <property type="component" value="Unassembled WGS sequence"/>
</dbReference>
<evidence type="ECO:0000256" key="4">
    <source>
        <dbReference type="ARBA" id="ARBA00022691"/>
    </source>
</evidence>
<evidence type="ECO:0000259" key="6">
    <source>
        <dbReference type="Pfam" id="PF13649"/>
    </source>
</evidence>
<dbReference type="RefSeq" id="WP_064231084.1">
    <property type="nucleotide sequence ID" value="NZ_LVZK01000001.1"/>
</dbReference>
<keyword evidence="4" id="KW-0949">S-adenosyl-L-methionine</keyword>
<accession>A0A179B454</accession>
<dbReference type="STRING" id="1823756.A4H34_03405"/>
<dbReference type="Pfam" id="PF13649">
    <property type="entry name" value="Methyltransf_25"/>
    <property type="match status" value="1"/>
</dbReference>
<dbReference type="GO" id="GO:0035657">
    <property type="term" value="C:eRF1 methyltransferase complex"/>
    <property type="evidence" value="ECO:0007669"/>
    <property type="project" value="TreeGrafter"/>
</dbReference>
<dbReference type="GO" id="GO:0003676">
    <property type="term" value="F:nucleic acid binding"/>
    <property type="evidence" value="ECO:0007669"/>
    <property type="project" value="InterPro"/>
</dbReference>
<dbReference type="Gene3D" id="3.40.50.150">
    <property type="entry name" value="Vaccinia Virus protein VP39"/>
    <property type="match status" value="1"/>
</dbReference>
<dbReference type="PROSITE" id="PS00092">
    <property type="entry name" value="N6_MTASE"/>
    <property type="match status" value="1"/>
</dbReference>
<dbReference type="PANTHER" id="PTHR45875">
    <property type="entry name" value="METHYLTRANSFERASE N6AMT1"/>
    <property type="match status" value="1"/>
</dbReference>
<keyword evidence="8" id="KW-1185">Reference proteome</keyword>
<name>A0A179B454_9ACTO</name>
<dbReference type="InterPro" id="IPR041698">
    <property type="entry name" value="Methyltransf_25"/>
</dbReference>
<dbReference type="InterPro" id="IPR029063">
    <property type="entry name" value="SAM-dependent_MTases_sf"/>
</dbReference>
<evidence type="ECO:0000256" key="1">
    <source>
        <dbReference type="ARBA" id="ARBA00006149"/>
    </source>
</evidence>
<reference evidence="7 8" key="1">
    <citation type="submission" date="2016-04" db="EMBL/GenBank/DDBJ databases">
        <title>Peptidophaga gingivicola gen. nov., sp. nov., isolated from human subgingival plaque.</title>
        <authorList>
            <person name="Beall C.J."/>
            <person name="Mokrzan E.M."/>
            <person name="Griffen A.L."/>
            <person name="Leys E.J."/>
        </authorList>
    </citation>
    <scope>NUCLEOTIDE SEQUENCE [LARGE SCALE GENOMIC DNA]</scope>
    <source>
        <strain evidence="7 8">BA112</strain>
    </source>
</reference>
<dbReference type="GO" id="GO:0032259">
    <property type="term" value="P:methylation"/>
    <property type="evidence" value="ECO:0007669"/>
    <property type="project" value="UniProtKB-KW"/>
</dbReference>
<dbReference type="GO" id="GO:0008276">
    <property type="term" value="F:protein methyltransferase activity"/>
    <property type="evidence" value="ECO:0007669"/>
    <property type="project" value="TreeGrafter"/>
</dbReference>
<comment type="similarity">
    <text evidence="1">Belongs to the eukaryotic/archaeal PrmC-related family.</text>
</comment>
<gene>
    <name evidence="7" type="ORF">A4H34_03405</name>
</gene>
<dbReference type="CDD" id="cd02440">
    <property type="entry name" value="AdoMet_MTases"/>
    <property type="match status" value="1"/>
</dbReference>